<feature type="compositionally biased region" description="Gly residues" evidence="1">
    <location>
        <begin position="1"/>
        <end position="28"/>
    </location>
</feature>
<evidence type="ECO:0000313" key="3">
    <source>
        <dbReference type="Proteomes" id="UP000600946"/>
    </source>
</evidence>
<dbReference type="Proteomes" id="UP000600946">
    <property type="component" value="Unassembled WGS sequence"/>
</dbReference>
<reference evidence="3" key="1">
    <citation type="journal article" date="2019" name="Int. J. Syst. Evol. Microbiol.">
        <title>The Global Catalogue of Microorganisms (GCM) 10K type strain sequencing project: providing services to taxonomists for standard genome sequencing and annotation.</title>
        <authorList>
            <consortium name="The Broad Institute Genomics Platform"/>
            <consortium name="The Broad Institute Genome Sequencing Center for Infectious Disease"/>
            <person name="Wu L."/>
            <person name="Ma J."/>
        </authorList>
    </citation>
    <scope>NUCLEOTIDE SEQUENCE [LARGE SCALE GENOMIC DNA]</scope>
    <source>
        <strain evidence="3">JCM 4594</strain>
    </source>
</reference>
<name>A0ABQ3ABB2_9ACTN</name>
<gene>
    <name evidence="2" type="ORF">GCM10010326_42930</name>
</gene>
<dbReference type="EMBL" id="BMUU01000007">
    <property type="protein sequence ID" value="GGY44355.1"/>
    <property type="molecule type" value="Genomic_DNA"/>
</dbReference>
<evidence type="ECO:0000313" key="2">
    <source>
        <dbReference type="EMBL" id="GGY44355.1"/>
    </source>
</evidence>
<keyword evidence="3" id="KW-1185">Reference proteome</keyword>
<evidence type="ECO:0000256" key="1">
    <source>
        <dbReference type="SAM" id="MobiDB-lite"/>
    </source>
</evidence>
<feature type="region of interest" description="Disordered" evidence="1">
    <location>
        <begin position="1"/>
        <end position="101"/>
    </location>
</feature>
<comment type="caution">
    <text evidence="2">The sequence shown here is derived from an EMBL/GenBank/DDBJ whole genome shotgun (WGS) entry which is preliminary data.</text>
</comment>
<accession>A0ABQ3ABB2</accession>
<sequence length="101" mass="9355">MEADGEGGAASGAGGAADADGGAGGGGDVDAAGADRSDTGSPLGMGCGPPDNGTGRGPSRFSPAVFSLAHPARAHGSFRAPPGRDCATFSANSAEGVDPPG</sequence>
<proteinExistence type="predicted"/>
<organism evidence="2 3">
    <name type="scientific">Streptomyces xanthochromogenes</name>
    <dbReference type="NCBI Taxonomy" id="67384"/>
    <lineage>
        <taxon>Bacteria</taxon>
        <taxon>Bacillati</taxon>
        <taxon>Actinomycetota</taxon>
        <taxon>Actinomycetes</taxon>
        <taxon>Kitasatosporales</taxon>
        <taxon>Streptomycetaceae</taxon>
        <taxon>Streptomyces</taxon>
    </lineage>
</organism>
<protein>
    <submittedName>
        <fullName evidence="2">Uncharacterized protein</fullName>
    </submittedName>
</protein>